<keyword evidence="3" id="KW-0378">Hydrolase</keyword>
<evidence type="ECO:0000256" key="3">
    <source>
        <dbReference type="ARBA" id="ARBA00022801"/>
    </source>
</evidence>
<comment type="similarity">
    <text evidence="1">Belongs to the metallo-beta-lactamase superfamily.</text>
</comment>
<evidence type="ECO:0000259" key="5">
    <source>
        <dbReference type="SMART" id="SM00849"/>
    </source>
</evidence>
<dbReference type="EMBL" id="JAHWQX010000004">
    <property type="protein sequence ID" value="MBW3098964.1"/>
    <property type="molecule type" value="Genomic_DNA"/>
</dbReference>
<feature type="domain" description="Metallo-beta-lactamase" evidence="5">
    <location>
        <begin position="58"/>
        <end position="265"/>
    </location>
</feature>
<proteinExistence type="inferred from homology"/>
<evidence type="ECO:0000256" key="1">
    <source>
        <dbReference type="ARBA" id="ARBA00007749"/>
    </source>
</evidence>
<dbReference type="PANTHER" id="PTHR42978">
    <property type="entry name" value="QUORUM-QUENCHING LACTONASE YTNP-RELATED-RELATED"/>
    <property type="match status" value="1"/>
</dbReference>
<sequence>MRTIDSGSLQLSLIRESVGAAFPPATLFPDFGDEIFARAPVALGPSYYNAEKQKLVSSIHSWLLCLDGKLVLIDTGYGRGKENGIAEAPFFLSLAAAGVAPADIDLVVLTHLHTDHMKNNTIATADGWRPAFPNARYVVGRREYAHWQPGGAGLALHPGQAPILAETVVPLVEAGCLDLIDDETELLPGLRTMPVPGHTATQLALLIDNGEQLFVHAADSIHHPLQVHRPEWGSSLCEDGPLALRSRLKVLDLCAERGAILMASHFAGTGAASITRSADGFHFEPVEITRSPRAAHPEPQPVRPQAV</sequence>
<reference evidence="6" key="1">
    <citation type="submission" date="2021-07" db="EMBL/GenBank/DDBJ databases">
        <title>Pseudohoeflea marina sp. nov. a polyhydroxyalcanoate-producing bacterium.</title>
        <authorList>
            <person name="Zheng W."/>
            <person name="Yu S."/>
            <person name="Huang Y."/>
        </authorList>
    </citation>
    <scope>NUCLEOTIDE SEQUENCE</scope>
    <source>
        <strain evidence="6">DP4N28-3</strain>
    </source>
</reference>
<evidence type="ECO:0000313" key="6">
    <source>
        <dbReference type="EMBL" id="MBW3098964.1"/>
    </source>
</evidence>
<dbReference type="RefSeq" id="WP_219203257.1">
    <property type="nucleotide sequence ID" value="NZ_JAHWQX010000004.1"/>
</dbReference>
<dbReference type="InterPro" id="IPR051013">
    <property type="entry name" value="MBL_superfamily_lactonases"/>
</dbReference>
<gene>
    <name evidence="6" type="ORF">KY465_16915</name>
</gene>
<dbReference type="InterPro" id="IPR001279">
    <property type="entry name" value="Metallo-B-lactamas"/>
</dbReference>
<dbReference type="PANTHER" id="PTHR42978:SF6">
    <property type="entry name" value="QUORUM-QUENCHING LACTONASE YTNP-RELATED"/>
    <property type="match status" value="1"/>
</dbReference>
<evidence type="ECO:0000313" key="7">
    <source>
        <dbReference type="Proteomes" id="UP001430804"/>
    </source>
</evidence>
<evidence type="ECO:0000256" key="2">
    <source>
        <dbReference type="ARBA" id="ARBA00022723"/>
    </source>
</evidence>
<accession>A0ABS6WSN7</accession>
<dbReference type="Pfam" id="PF00753">
    <property type="entry name" value="Lactamase_B"/>
    <property type="match status" value="1"/>
</dbReference>
<evidence type="ECO:0000256" key="4">
    <source>
        <dbReference type="ARBA" id="ARBA00022833"/>
    </source>
</evidence>
<name>A0ABS6WSN7_9HYPH</name>
<keyword evidence="4" id="KW-0862">Zinc</keyword>
<keyword evidence="2" id="KW-0479">Metal-binding</keyword>
<organism evidence="6 7">
    <name type="scientific">Pseudohoeflea coraliihabitans</name>
    <dbReference type="NCBI Taxonomy" id="2860393"/>
    <lineage>
        <taxon>Bacteria</taxon>
        <taxon>Pseudomonadati</taxon>
        <taxon>Pseudomonadota</taxon>
        <taxon>Alphaproteobacteria</taxon>
        <taxon>Hyphomicrobiales</taxon>
        <taxon>Rhizobiaceae</taxon>
        <taxon>Pseudohoeflea</taxon>
    </lineage>
</organism>
<dbReference type="SMART" id="SM00849">
    <property type="entry name" value="Lactamase_B"/>
    <property type="match status" value="1"/>
</dbReference>
<dbReference type="Proteomes" id="UP001430804">
    <property type="component" value="Unassembled WGS sequence"/>
</dbReference>
<keyword evidence="7" id="KW-1185">Reference proteome</keyword>
<comment type="caution">
    <text evidence="6">The sequence shown here is derived from an EMBL/GenBank/DDBJ whole genome shotgun (WGS) entry which is preliminary data.</text>
</comment>
<protein>
    <submittedName>
        <fullName evidence="6">MBL fold metallo-hydrolase</fullName>
    </submittedName>
</protein>
<dbReference type="CDD" id="cd16277">
    <property type="entry name" value="metallo-hydrolase-like_MBL-fold"/>
    <property type="match status" value="1"/>
</dbReference>